<keyword evidence="2" id="KW-1185">Reference proteome</keyword>
<comment type="caution">
    <text evidence="1">The sequence shown here is derived from an EMBL/GenBank/DDBJ whole genome shotgun (WGS) entry which is preliminary data.</text>
</comment>
<sequence length="80" mass="9301">MMKKKKKQLENEASSVLLDSGKEDLLIDDDQDWSLRIVPVLRHRWGFCIVMMRLVWISWLYAQPANPISVAFMGKPVTLL</sequence>
<name>A0A8K0HT26_9ROSA</name>
<reference evidence="1" key="1">
    <citation type="submission" date="2020-03" db="EMBL/GenBank/DDBJ databases">
        <title>A high-quality chromosome-level genome assembly of a woody plant with both climbing and erect habits, Rhamnella rubrinervis.</title>
        <authorList>
            <person name="Lu Z."/>
            <person name="Yang Y."/>
            <person name="Zhu X."/>
            <person name="Sun Y."/>
        </authorList>
    </citation>
    <scope>NUCLEOTIDE SEQUENCE</scope>
    <source>
        <strain evidence="1">BYM</strain>
        <tissue evidence="1">Leaf</tissue>
    </source>
</reference>
<protein>
    <submittedName>
        <fullName evidence="1">Uncharacterized protein</fullName>
    </submittedName>
</protein>
<dbReference type="EMBL" id="VOIH02000001">
    <property type="protein sequence ID" value="KAF3457243.1"/>
    <property type="molecule type" value="Genomic_DNA"/>
</dbReference>
<dbReference type="AlphaFoldDB" id="A0A8K0HT26"/>
<evidence type="ECO:0000313" key="1">
    <source>
        <dbReference type="EMBL" id="KAF3457243.1"/>
    </source>
</evidence>
<proteinExistence type="predicted"/>
<organism evidence="1 2">
    <name type="scientific">Rhamnella rubrinervis</name>
    <dbReference type="NCBI Taxonomy" id="2594499"/>
    <lineage>
        <taxon>Eukaryota</taxon>
        <taxon>Viridiplantae</taxon>
        <taxon>Streptophyta</taxon>
        <taxon>Embryophyta</taxon>
        <taxon>Tracheophyta</taxon>
        <taxon>Spermatophyta</taxon>
        <taxon>Magnoliopsida</taxon>
        <taxon>eudicotyledons</taxon>
        <taxon>Gunneridae</taxon>
        <taxon>Pentapetalae</taxon>
        <taxon>rosids</taxon>
        <taxon>fabids</taxon>
        <taxon>Rosales</taxon>
        <taxon>Rhamnaceae</taxon>
        <taxon>rhamnoid group</taxon>
        <taxon>Rhamneae</taxon>
        <taxon>Rhamnella</taxon>
    </lineage>
</organism>
<accession>A0A8K0HT26</accession>
<dbReference type="Proteomes" id="UP000796880">
    <property type="component" value="Unassembled WGS sequence"/>
</dbReference>
<evidence type="ECO:0000313" key="2">
    <source>
        <dbReference type="Proteomes" id="UP000796880"/>
    </source>
</evidence>
<gene>
    <name evidence="1" type="ORF">FNV43_RR01900</name>
</gene>